<dbReference type="Proteomes" id="UP000324222">
    <property type="component" value="Unassembled WGS sequence"/>
</dbReference>
<name>A0A5B7CRF6_PORTR</name>
<proteinExistence type="predicted"/>
<dbReference type="EMBL" id="VSRR010000176">
    <property type="protein sequence ID" value="MPC11688.1"/>
    <property type="molecule type" value="Genomic_DNA"/>
</dbReference>
<organism evidence="2 3">
    <name type="scientific">Portunus trituberculatus</name>
    <name type="common">Swimming crab</name>
    <name type="synonym">Neptunus trituberculatus</name>
    <dbReference type="NCBI Taxonomy" id="210409"/>
    <lineage>
        <taxon>Eukaryota</taxon>
        <taxon>Metazoa</taxon>
        <taxon>Ecdysozoa</taxon>
        <taxon>Arthropoda</taxon>
        <taxon>Crustacea</taxon>
        <taxon>Multicrustacea</taxon>
        <taxon>Malacostraca</taxon>
        <taxon>Eumalacostraca</taxon>
        <taxon>Eucarida</taxon>
        <taxon>Decapoda</taxon>
        <taxon>Pleocyemata</taxon>
        <taxon>Brachyura</taxon>
        <taxon>Eubrachyura</taxon>
        <taxon>Portunoidea</taxon>
        <taxon>Portunidae</taxon>
        <taxon>Portuninae</taxon>
        <taxon>Portunus</taxon>
    </lineage>
</organism>
<dbReference type="AlphaFoldDB" id="A0A5B7CRF6"/>
<feature type="region of interest" description="Disordered" evidence="1">
    <location>
        <begin position="72"/>
        <end position="91"/>
    </location>
</feature>
<keyword evidence="3" id="KW-1185">Reference proteome</keyword>
<evidence type="ECO:0000313" key="3">
    <source>
        <dbReference type="Proteomes" id="UP000324222"/>
    </source>
</evidence>
<accession>A0A5B7CRF6</accession>
<evidence type="ECO:0000313" key="2">
    <source>
        <dbReference type="EMBL" id="MPC11688.1"/>
    </source>
</evidence>
<evidence type="ECO:0000256" key="1">
    <source>
        <dbReference type="SAM" id="MobiDB-lite"/>
    </source>
</evidence>
<gene>
    <name evidence="2" type="ORF">E2C01_004360</name>
</gene>
<protein>
    <submittedName>
        <fullName evidence="2">Uncharacterized protein</fullName>
    </submittedName>
</protein>
<comment type="caution">
    <text evidence="2">The sequence shown here is derived from an EMBL/GenBank/DDBJ whole genome shotgun (WGS) entry which is preliminary data.</text>
</comment>
<reference evidence="2 3" key="1">
    <citation type="submission" date="2019-05" db="EMBL/GenBank/DDBJ databases">
        <title>Another draft genome of Portunus trituberculatus and its Hox gene families provides insights of decapod evolution.</title>
        <authorList>
            <person name="Jeong J.-H."/>
            <person name="Song I."/>
            <person name="Kim S."/>
            <person name="Choi T."/>
            <person name="Kim D."/>
            <person name="Ryu S."/>
            <person name="Kim W."/>
        </authorList>
    </citation>
    <scope>NUCLEOTIDE SEQUENCE [LARGE SCALE GENOMIC DNA]</scope>
    <source>
        <tissue evidence="2">Muscle</tissue>
    </source>
</reference>
<sequence>MDYIIYKRTSMVCSPMKGASASPPSCAIIVSILLAVMAAALAGPRVAPTTGVAVDERGVMKGAAQAWPKAPGLAGRRSAVNQHTLRPGVGH</sequence>